<comment type="caution">
    <text evidence="1">The sequence shown here is derived from an EMBL/GenBank/DDBJ whole genome shotgun (WGS) entry which is preliminary data.</text>
</comment>
<organism evidence="1 2">
    <name type="scientific">Samsonia erythrinae</name>
    <dbReference type="NCBI Taxonomy" id="160434"/>
    <lineage>
        <taxon>Bacteria</taxon>
        <taxon>Pseudomonadati</taxon>
        <taxon>Pseudomonadota</taxon>
        <taxon>Gammaproteobacteria</taxon>
        <taxon>Enterobacterales</taxon>
        <taxon>Pectobacteriaceae</taxon>
        <taxon>Samsonia</taxon>
    </lineage>
</organism>
<evidence type="ECO:0000313" key="1">
    <source>
        <dbReference type="EMBL" id="TCV03334.1"/>
    </source>
</evidence>
<proteinExistence type="predicted"/>
<protein>
    <submittedName>
        <fullName evidence="1">Uncharacterized protein</fullName>
    </submittedName>
</protein>
<name>A0A4R3VHU1_9GAMM</name>
<accession>A0A4R3VHU1</accession>
<dbReference type="AlphaFoldDB" id="A0A4R3VHU1"/>
<reference evidence="1 2" key="1">
    <citation type="submission" date="2019-03" db="EMBL/GenBank/DDBJ databases">
        <title>Genomic Encyclopedia of Type Strains, Phase IV (KMG-IV): sequencing the most valuable type-strain genomes for metagenomic binning, comparative biology and taxonomic classification.</title>
        <authorList>
            <person name="Goeker M."/>
        </authorList>
    </citation>
    <scope>NUCLEOTIDE SEQUENCE [LARGE SCALE GENOMIC DNA]</scope>
    <source>
        <strain evidence="1 2">DSM 16730</strain>
    </source>
</reference>
<sequence length="76" mass="8932">MLKRNDSIRQRRMRCQNIFNVLMIKRRFYEIGGIASREQSTLLSVYNINQDNGNLMRARNYPTGKGANWGEIVKLL</sequence>
<evidence type="ECO:0000313" key="2">
    <source>
        <dbReference type="Proteomes" id="UP000295433"/>
    </source>
</evidence>
<gene>
    <name evidence="1" type="ORF">EDC54_11553</name>
</gene>
<dbReference type="EMBL" id="SMBY01000015">
    <property type="protein sequence ID" value="TCV03334.1"/>
    <property type="molecule type" value="Genomic_DNA"/>
</dbReference>
<keyword evidence="2" id="KW-1185">Reference proteome</keyword>
<dbReference type="Proteomes" id="UP000295433">
    <property type="component" value="Unassembled WGS sequence"/>
</dbReference>